<evidence type="ECO:0000256" key="4">
    <source>
        <dbReference type="ARBA" id="ARBA00022801"/>
    </source>
</evidence>
<dbReference type="PANTHER" id="PTHR30417">
    <property type="entry name" value="N-ACETYLMURAMOYL-L-ALANINE AMIDASE AMID"/>
    <property type="match status" value="1"/>
</dbReference>
<dbReference type="SUPFAM" id="SSF47090">
    <property type="entry name" value="PGBD-like"/>
    <property type="match status" value="2"/>
</dbReference>
<dbReference type="InterPro" id="IPR036365">
    <property type="entry name" value="PGBD-like_sf"/>
</dbReference>
<dbReference type="SMART" id="SM00644">
    <property type="entry name" value="Ami_2"/>
    <property type="match status" value="1"/>
</dbReference>
<dbReference type="GO" id="GO:0009254">
    <property type="term" value="P:peptidoglycan turnover"/>
    <property type="evidence" value="ECO:0007669"/>
    <property type="project" value="TreeGrafter"/>
</dbReference>
<sequence length="361" mass="38516">MEKSRRKFMKLASGAIGAGAIVGSASTASAYESVTDVWRPAHYSNYSSANRTASDVRWVVIHTIEGSYEAGYSWFENPDSNVSSHFVTGNEPGQIMQMVEVSDVAWTNGGDGSYNDTGINFELEGSANVTNFNDNIYEQTAEAVAHVCDKYGIPKQHPTDELAPCNTYDGEGGVIGHHQIPNTTCTGTTDGKVDPGDTFDWEHFMNLVGGEVIGDPGDGDDGGSGGTSGWPIYSNGDTARDVYTVQYLLEANGYPIQYHDGIYGSEVQTNIEQFQSDRGLTVDGVVGPNTWDELVVTVSNGDESQAVRAVQDNLANKHGYSIAVDGIFGPGTQDAVESFQSASGISVDGVVGPVTWEYIVG</sequence>
<dbReference type="EMBL" id="FTNO01000002">
    <property type="protein sequence ID" value="SIR46232.1"/>
    <property type="molecule type" value="Genomic_DNA"/>
</dbReference>
<evidence type="ECO:0000256" key="5">
    <source>
        <dbReference type="ARBA" id="ARBA00023316"/>
    </source>
</evidence>
<evidence type="ECO:0000256" key="2">
    <source>
        <dbReference type="ARBA" id="ARBA00007553"/>
    </source>
</evidence>
<dbReference type="InterPro" id="IPR006311">
    <property type="entry name" value="TAT_signal"/>
</dbReference>
<dbReference type="Pfam" id="PF01471">
    <property type="entry name" value="PG_binding_1"/>
    <property type="match status" value="2"/>
</dbReference>
<dbReference type="InterPro" id="IPR002477">
    <property type="entry name" value="Peptidoglycan-bd-like"/>
</dbReference>
<evidence type="ECO:0000313" key="8">
    <source>
        <dbReference type="Proteomes" id="UP000186914"/>
    </source>
</evidence>
<dbReference type="Gene3D" id="1.10.101.10">
    <property type="entry name" value="PGBD-like superfamily/PGBD"/>
    <property type="match status" value="2"/>
</dbReference>
<dbReference type="InterPro" id="IPR051206">
    <property type="entry name" value="NAMLAA_amidase_2"/>
</dbReference>
<dbReference type="Gene3D" id="3.40.80.10">
    <property type="entry name" value="Peptidoglycan recognition protein-like"/>
    <property type="match status" value="1"/>
</dbReference>
<gene>
    <name evidence="7" type="ORF">SAMN05421858_2330</name>
</gene>
<dbReference type="SUPFAM" id="SSF55846">
    <property type="entry name" value="N-acetylmuramoyl-L-alanine amidase-like"/>
    <property type="match status" value="1"/>
</dbReference>
<dbReference type="GO" id="GO:0008745">
    <property type="term" value="F:N-acetylmuramoyl-L-alanine amidase activity"/>
    <property type="evidence" value="ECO:0007669"/>
    <property type="project" value="UniProtKB-EC"/>
</dbReference>
<dbReference type="CDD" id="cd06583">
    <property type="entry name" value="PGRP"/>
    <property type="match status" value="1"/>
</dbReference>
<comment type="similarity">
    <text evidence="2">Belongs to the N-acetylmuramoyl-L-alanine amidase 2 family.</text>
</comment>
<dbReference type="Proteomes" id="UP000186914">
    <property type="component" value="Unassembled WGS sequence"/>
</dbReference>
<reference evidence="8" key="1">
    <citation type="submission" date="2017-01" db="EMBL/GenBank/DDBJ databases">
        <authorList>
            <person name="Varghese N."/>
            <person name="Submissions S."/>
        </authorList>
    </citation>
    <scope>NUCLEOTIDE SEQUENCE [LARGE SCALE GENOMIC DNA]</scope>
    <source>
        <strain evidence="8">CGMCC 1.7737</strain>
    </source>
</reference>
<dbReference type="EC" id="3.5.1.28" evidence="3"/>
<protein>
    <recommendedName>
        <fullName evidence="3">N-acetylmuramoyl-L-alanine amidase</fullName>
        <ecNumber evidence="3">3.5.1.28</ecNumber>
    </recommendedName>
</protein>
<name>A0A1N7B4L6_9EURY</name>
<proteinExistence type="inferred from homology"/>
<dbReference type="GO" id="GO:0071555">
    <property type="term" value="P:cell wall organization"/>
    <property type="evidence" value="ECO:0007669"/>
    <property type="project" value="UniProtKB-KW"/>
</dbReference>
<comment type="catalytic activity">
    <reaction evidence="1">
        <text>Hydrolyzes the link between N-acetylmuramoyl residues and L-amino acid residues in certain cell-wall glycopeptides.</text>
        <dbReference type="EC" id="3.5.1.28"/>
    </reaction>
</comment>
<organism evidence="7 8">
    <name type="scientific">Haladaptatus litoreus</name>
    <dbReference type="NCBI Taxonomy" id="553468"/>
    <lineage>
        <taxon>Archaea</taxon>
        <taxon>Methanobacteriati</taxon>
        <taxon>Methanobacteriota</taxon>
        <taxon>Stenosarchaea group</taxon>
        <taxon>Halobacteria</taxon>
        <taxon>Halobacteriales</taxon>
        <taxon>Haladaptataceae</taxon>
        <taxon>Haladaptatus</taxon>
    </lineage>
</organism>
<evidence type="ECO:0000256" key="1">
    <source>
        <dbReference type="ARBA" id="ARBA00001561"/>
    </source>
</evidence>
<accession>A0A1N7B4L6</accession>
<dbReference type="InterPro" id="IPR036505">
    <property type="entry name" value="Amidase/PGRP_sf"/>
</dbReference>
<keyword evidence="8" id="KW-1185">Reference proteome</keyword>
<feature type="domain" description="N-acetylmuramoyl-L-alanine amidase" evidence="6">
    <location>
        <begin position="46"/>
        <end position="196"/>
    </location>
</feature>
<dbReference type="RefSeq" id="WP_076430381.1">
    <property type="nucleotide sequence ID" value="NZ_FTNO01000002.1"/>
</dbReference>
<keyword evidence="4 7" id="KW-0378">Hydrolase</keyword>
<evidence type="ECO:0000256" key="3">
    <source>
        <dbReference type="ARBA" id="ARBA00011901"/>
    </source>
</evidence>
<dbReference type="PANTHER" id="PTHR30417:SF1">
    <property type="entry name" value="N-ACETYLMURAMOYL-L-ALANINE AMIDASE AMID"/>
    <property type="match status" value="1"/>
</dbReference>
<keyword evidence="5" id="KW-0961">Cell wall biogenesis/degradation</keyword>
<dbReference type="Pfam" id="PF01510">
    <property type="entry name" value="Amidase_2"/>
    <property type="match status" value="1"/>
</dbReference>
<evidence type="ECO:0000259" key="6">
    <source>
        <dbReference type="SMART" id="SM00644"/>
    </source>
</evidence>
<dbReference type="InterPro" id="IPR036366">
    <property type="entry name" value="PGBDSf"/>
</dbReference>
<dbReference type="OrthoDB" id="191334at2157"/>
<dbReference type="PROSITE" id="PS51318">
    <property type="entry name" value="TAT"/>
    <property type="match status" value="1"/>
</dbReference>
<dbReference type="AlphaFoldDB" id="A0A1N7B4L6"/>
<dbReference type="GO" id="GO:0009253">
    <property type="term" value="P:peptidoglycan catabolic process"/>
    <property type="evidence" value="ECO:0007669"/>
    <property type="project" value="InterPro"/>
</dbReference>
<dbReference type="InterPro" id="IPR002502">
    <property type="entry name" value="Amidase_domain"/>
</dbReference>
<evidence type="ECO:0000313" key="7">
    <source>
        <dbReference type="EMBL" id="SIR46232.1"/>
    </source>
</evidence>